<dbReference type="AlphaFoldDB" id="A0A6P1PUG0"/>
<comment type="subcellular location">
    <subcellularLocation>
        <location evidence="2">Cell inner membrane</location>
        <topology evidence="2">Multi-pass membrane protein</topology>
    </subcellularLocation>
</comment>
<dbReference type="InterPro" id="IPR003594">
    <property type="entry name" value="HATPase_dom"/>
</dbReference>
<feature type="domain" description="Histidine kinase" evidence="20">
    <location>
        <begin position="210"/>
        <end position="425"/>
    </location>
</feature>
<dbReference type="GO" id="GO:0016036">
    <property type="term" value="P:cellular response to phosphate starvation"/>
    <property type="evidence" value="ECO:0007669"/>
    <property type="project" value="TreeGrafter"/>
</dbReference>
<evidence type="ECO:0000256" key="8">
    <source>
        <dbReference type="ARBA" id="ARBA00022553"/>
    </source>
</evidence>
<dbReference type="Pfam" id="PF11808">
    <property type="entry name" value="PhoR"/>
    <property type="match status" value="1"/>
</dbReference>
<evidence type="ECO:0000256" key="1">
    <source>
        <dbReference type="ARBA" id="ARBA00000085"/>
    </source>
</evidence>
<dbReference type="InterPro" id="IPR035965">
    <property type="entry name" value="PAS-like_dom_sf"/>
</dbReference>
<evidence type="ECO:0000313" key="22">
    <source>
        <dbReference type="EMBL" id="QHM70106.1"/>
    </source>
</evidence>
<comment type="function">
    <text evidence="18">Member of the two-component regulatory system PhoR/PhoB involved in the phosphate regulon genes expression. PhoR may function as a membrane-associated protein kinase that phosphorylates PhoB in response to environmental signals.</text>
</comment>
<dbReference type="PROSITE" id="PS50109">
    <property type="entry name" value="HIS_KIN"/>
    <property type="match status" value="1"/>
</dbReference>
<dbReference type="Gene3D" id="1.10.287.130">
    <property type="match status" value="1"/>
</dbReference>
<keyword evidence="12" id="KW-0547">Nucleotide-binding</keyword>
<evidence type="ECO:0000256" key="12">
    <source>
        <dbReference type="ARBA" id="ARBA00022741"/>
    </source>
</evidence>
<dbReference type="InterPro" id="IPR004358">
    <property type="entry name" value="Sig_transdc_His_kin-like_C"/>
</dbReference>
<evidence type="ECO:0000256" key="15">
    <source>
        <dbReference type="ARBA" id="ARBA00022989"/>
    </source>
</evidence>
<dbReference type="SMART" id="SM00387">
    <property type="entry name" value="HATPase_c"/>
    <property type="match status" value="1"/>
</dbReference>
<gene>
    <name evidence="22" type="primary">phoR</name>
    <name evidence="22" type="ORF">C7M51_00366</name>
</gene>
<keyword evidence="15 19" id="KW-1133">Transmembrane helix</keyword>
<dbReference type="OrthoDB" id="9813151at2"/>
<dbReference type="EMBL" id="CP028271">
    <property type="protein sequence ID" value="QHM70106.1"/>
    <property type="molecule type" value="Genomic_DNA"/>
</dbReference>
<dbReference type="GO" id="GO:0006355">
    <property type="term" value="P:regulation of DNA-templated transcription"/>
    <property type="evidence" value="ECO:0007669"/>
    <property type="project" value="InterPro"/>
</dbReference>
<dbReference type="SUPFAM" id="SSF55785">
    <property type="entry name" value="PYP-like sensor domain (PAS domain)"/>
    <property type="match status" value="1"/>
</dbReference>
<dbReference type="InterPro" id="IPR036890">
    <property type="entry name" value="HATPase_C_sf"/>
</dbReference>
<dbReference type="Gene3D" id="3.30.565.10">
    <property type="entry name" value="Histidine kinase-like ATPase, C-terminal domain"/>
    <property type="match status" value="1"/>
</dbReference>
<evidence type="ECO:0000256" key="3">
    <source>
        <dbReference type="ARBA" id="ARBA00012438"/>
    </source>
</evidence>
<organism evidence="22 23">
    <name type="scientific">Mixta intestinalis</name>
    <dbReference type="NCBI Taxonomy" id="1615494"/>
    <lineage>
        <taxon>Bacteria</taxon>
        <taxon>Pseudomonadati</taxon>
        <taxon>Pseudomonadota</taxon>
        <taxon>Gammaproteobacteria</taxon>
        <taxon>Enterobacterales</taxon>
        <taxon>Erwiniaceae</taxon>
        <taxon>Mixta</taxon>
    </lineage>
</organism>
<evidence type="ECO:0000256" key="19">
    <source>
        <dbReference type="SAM" id="Phobius"/>
    </source>
</evidence>
<dbReference type="CDD" id="cd00082">
    <property type="entry name" value="HisKA"/>
    <property type="match status" value="1"/>
</dbReference>
<dbReference type="EC" id="2.7.13.3" evidence="3"/>
<keyword evidence="5" id="KW-0813">Transport</keyword>
<keyword evidence="7" id="KW-0997">Cell inner membrane</keyword>
<dbReference type="FunFam" id="3.30.450.20:FF:000044">
    <property type="entry name" value="Phosphate regulon sensor histidine kinase PhoR"/>
    <property type="match status" value="1"/>
</dbReference>
<dbReference type="PROSITE" id="PS50112">
    <property type="entry name" value="PAS"/>
    <property type="match status" value="1"/>
</dbReference>
<name>A0A6P1PUG0_9GAMM</name>
<keyword evidence="14" id="KW-0067">ATP-binding</keyword>
<dbReference type="Pfam" id="PF00512">
    <property type="entry name" value="HisKA"/>
    <property type="match status" value="1"/>
</dbReference>
<keyword evidence="9" id="KW-0592">Phosphate transport</keyword>
<keyword evidence="10 22" id="KW-0808">Transferase</keyword>
<evidence type="ECO:0000256" key="16">
    <source>
        <dbReference type="ARBA" id="ARBA00023012"/>
    </source>
</evidence>
<evidence type="ECO:0000256" key="5">
    <source>
        <dbReference type="ARBA" id="ARBA00022448"/>
    </source>
</evidence>
<keyword evidence="17 19" id="KW-0472">Membrane</keyword>
<dbReference type="InterPro" id="IPR013767">
    <property type="entry name" value="PAS_fold"/>
</dbReference>
<dbReference type="NCBIfam" id="TIGR02966">
    <property type="entry name" value="phoR_proteo"/>
    <property type="match status" value="1"/>
</dbReference>
<dbReference type="PANTHER" id="PTHR45453">
    <property type="entry name" value="PHOSPHATE REGULON SENSOR PROTEIN PHOR"/>
    <property type="match status" value="1"/>
</dbReference>
<dbReference type="InterPro" id="IPR005467">
    <property type="entry name" value="His_kinase_dom"/>
</dbReference>
<proteinExistence type="predicted"/>
<dbReference type="PRINTS" id="PR00344">
    <property type="entry name" value="BCTRLSENSOR"/>
</dbReference>
<evidence type="ECO:0000256" key="4">
    <source>
        <dbReference type="ARBA" id="ARBA00019665"/>
    </source>
</evidence>
<dbReference type="SMART" id="SM00388">
    <property type="entry name" value="HisKA"/>
    <property type="match status" value="1"/>
</dbReference>
<dbReference type="NCBIfam" id="NF008235">
    <property type="entry name" value="PRK11006.1"/>
    <property type="match status" value="1"/>
</dbReference>
<dbReference type="KEGG" id="mint:C7M51_00366"/>
<evidence type="ECO:0000256" key="9">
    <source>
        <dbReference type="ARBA" id="ARBA00022592"/>
    </source>
</evidence>
<dbReference type="GO" id="GO:0005886">
    <property type="term" value="C:plasma membrane"/>
    <property type="evidence" value="ECO:0007669"/>
    <property type="project" value="UniProtKB-SubCell"/>
</dbReference>
<dbReference type="GO" id="GO:0006817">
    <property type="term" value="P:phosphate ion transport"/>
    <property type="evidence" value="ECO:0007669"/>
    <property type="project" value="UniProtKB-KW"/>
</dbReference>
<dbReference type="GO" id="GO:0005524">
    <property type="term" value="F:ATP binding"/>
    <property type="evidence" value="ECO:0007669"/>
    <property type="project" value="UniProtKB-KW"/>
</dbReference>
<dbReference type="Proteomes" id="UP000464053">
    <property type="component" value="Chromosome"/>
</dbReference>
<dbReference type="SMART" id="SM00091">
    <property type="entry name" value="PAS"/>
    <property type="match status" value="1"/>
</dbReference>
<dbReference type="InterPro" id="IPR014310">
    <property type="entry name" value="Sig_transdc_His_kinase_PhoR"/>
</dbReference>
<evidence type="ECO:0000256" key="6">
    <source>
        <dbReference type="ARBA" id="ARBA00022475"/>
    </source>
</evidence>
<protein>
    <recommendedName>
        <fullName evidence="4">Phosphate regulon sensor protein PhoR</fullName>
        <ecNumber evidence="3">2.7.13.3</ecNumber>
    </recommendedName>
</protein>
<comment type="catalytic activity">
    <reaction evidence="1">
        <text>ATP + protein L-histidine = ADP + protein N-phospho-L-histidine.</text>
        <dbReference type="EC" id="2.7.13.3"/>
    </reaction>
</comment>
<keyword evidence="23" id="KW-1185">Reference proteome</keyword>
<feature type="domain" description="PAS" evidence="21">
    <location>
        <begin position="96"/>
        <end position="172"/>
    </location>
</feature>
<feature type="transmembrane region" description="Helical" evidence="19">
    <location>
        <begin position="10"/>
        <end position="27"/>
    </location>
</feature>
<evidence type="ECO:0000256" key="2">
    <source>
        <dbReference type="ARBA" id="ARBA00004429"/>
    </source>
</evidence>
<evidence type="ECO:0000256" key="18">
    <source>
        <dbReference type="ARBA" id="ARBA00025207"/>
    </source>
</evidence>
<dbReference type="InterPro" id="IPR036097">
    <property type="entry name" value="HisK_dim/P_sf"/>
</dbReference>
<accession>A0A6P1PUG0</accession>
<keyword evidence="11 19" id="KW-0812">Transmembrane</keyword>
<sequence length="439" mass="50296">MLERLSWKRLLLELLLVCLPAMLLGLLAGGLPWFLLAAVLLLLGWHFWNLLRLSHWLWVDRTMTPPTGQASWEPLFYGLYQMQLRNRRRRRELGNLIKRFRSGAESLPDAVVLTTDEGTIFWCNGLAQQHLGLRWPEDNGQNILNLLRYPEFSRYLRQQDFSRPLTLVMNNQLHMEFRVMPYSEGQWLLVARDVTQMHQLEGARRNFFANVSHELRTPLTVLQGYLEMMSDAVLEGKAREKALHTMQEQTRRMDGLVKQLLTLSRIEAAPAIDLAEKVDIPMMLRLLQREAETLSNGRHQIVFNTDPQLKVCGNEEQLRSAISNLVYNAVNHTPEGTRIEVSWLHNKQGALFAVKDNGPGIAPEHLPRLTERFYRVDKARSRSTGGSGLGLAIVKHALSHHGSRLNITSEPHQETCFSFILPPRLIVSQPLPDNATPKP</sequence>
<evidence type="ECO:0000256" key="13">
    <source>
        <dbReference type="ARBA" id="ARBA00022777"/>
    </source>
</evidence>
<keyword evidence="8" id="KW-0597">Phosphoprotein</keyword>
<evidence type="ECO:0000313" key="23">
    <source>
        <dbReference type="Proteomes" id="UP000464053"/>
    </source>
</evidence>
<dbReference type="SUPFAM" id="SSF55874">
    <property type="entry name" value="ATPase domain of HSP90 chaperone/DNA topoisomerase II/histidine kinase"/>
    <property type="match status" value="1"/>
</dbReference>
<evidence type="ECO:0000256" key="17">
    <source>
        <dbReference type="ARBA" id="ARBA00023136"/>
    </source>
</evidence>
<dbReference type="FunFam" id="3.30.565.10:FF:000032">
    <property type="entry name" value="Phosphate regulon sensor histidine kinase PhoR"/>
    <property type="match status" value="1"/>
</dbReference>
<evidence type="ECO:0000259" key="20">
    <source>
        <dbReference type="PROSITE" id="PS50109"/>
    </source>
</evidence>
<keyword evidence="16" id="KW-0902">Two-component regulatory system</keyword>
<evidence type="ECO:0000256" key="10">
    <source>
        <dbReference type="ARBA" id="ARBA00022679"/>
    </source>
</evidence>
<dbReference type="SUPFAM" id="SSF47384">
    <property type="entry name" value="Homodimeric domain of signal transducing histidine kinase"/>
    <property type="match status" value="1"/>
</dbReference>
<dbReference type="InterPro" id="IPR003661">
    <property type="entry name" value="HisK_dim/P_dom"/>
</dbReference>
<evidence type="ECO:0000256" key="11">
    <source>
        <dbReference type="ARBA" id="ARBA00022692"/>
    </source>
</evidence>
<dbReference type="InterPro" id="IPR021766">
    <property type="entry name" value="PhoR_N"/>
</dbReference>
<dbReference type="CDD" id="cd00130">
    <property type="entry name" value="PAS"/>
    <property type="match status" value="1"/>
</dbReference>
<dbReference type="NCBIfam" id="TIGR00229">
    <property type="entry name" value="sensory_box"/>
    <property type="match status" value="1"/>
</dbReference>
<keyword evidence="13" id="KW-0418">Kinase</keyword>
<evidence type="ECO:0000259" key="21">
    <source>
        <dbReference type="PROSITE" id="PS50112"/>
    </source>
</evidence>
<dbReference type="RefSeq" id="WP_160619977.1">
    <property type="nucleotide sequence ID" value="NZ_CP028271.1"/>
</dbReference>
<reference evidence="22 23" key="1">
    <citation type="submission" date="2018-03" db="EMBL/GenBank/DDBJ databases">
        <title>Pantoea intestinalis SRCM103226 isolated form the mealworm.</title>
        <authorList>
            <person name="Jeong D.-Y."/>
            <person name="Kim J.W."/>
        </authorList>
    </citation>
    <scope>NUCLEOTIDE SEQUENCE [LARGE SCALE GENOMIC DNA]</scope>
    <source>
        <strain evidence="22 23">SRCM103226</strain>
    </source>
</reference>
<dbReference type="PANTHER" id="PTHR45453:SF1">
    <property type="entry name" value="PHOSPHATE REGULON SENSOR PROTEIN PHOR"/>
    <property type="match status" value="1"/>
</dbReference>
<dbReference type="FunFam" id="1.10.287.130:FF:000001">
    <property type="entry name" value="Two-component sensor histidine kinase"/>
    <property type="match status" value="1"/>
</dbReference>
<dbReference type="Gene3D" id="3.30.450.20">
    <property type="entry name" value="PAS domain"/>
    <property type="match status" value="1"/>
</dbReference>
<evidence type="ECO:0000256" key="7">
    <source>
        <dbReference type="ARBA" id="ARBA00022519"/>
    </source>
</evidence>
<dbReference type="GO" id="GO:0004721">
    <property type="term" value="F:phosphoprotein phosphatase activity"/>
    <property type="evidence" value="ECO:0007669"/>
    <property type="project" value="InterPro"/>
</dbReference>
<dbReference type="GO" id="GO:0000155">
    <property type="term" value="F:phosphorelay sensor kinase activity"/>
    <property type="evidence" value="ECO:0007669"/>
    <property type="project" value="InterPro"/>
</dbReference>
<keyword evidence="6" id="KW-1003">Cell membrane</keyword>
<dbReference type="InterPro" id="IPR050351">
    <property type="entry name" value="BphY/WalK/GraS-like"/>
</dbReference>
<evidence type="ECO:0000256" key="14">
    <source>
        <dbReference type="ARBA" id="ARBA00022840"/>
    </source>
</evidence>
<dbReference type="InterPro" id="IPR000014">
    <property type="entry name" value="PAS"/>
</dbReference>
<dbReference type="Pfam" id="PF02518">
    <property type="entry name" value="HATPase_c"/>
    <property type="match status" value="1"/>
</dbReference>
<dbReference type="Pfam" id="PF00989">
    <property type="entry name" value="PAS"/>
    <property type="match status" value="1"/>
</dbReference>